<dbReference type="PANTHER" id="PTHR30118">
    <property type="entry name" value="HTH-TYPE TRANSCRIPTIONAL REGULATOR LEUO-RELATED"/>
    <property type="match status" value="1"/>
</dbReference>
<keyword evidence="2" id="KW-0805">Transcription regulation</keyword>
<name>A0ABT0KVH2_9GAMM</name>
<dbReference type="PRINTS" id="PR00039">
    <property type="entry name" value="HTHLYSR"/>
</dbReference>
<dbReference type="Gene3D" id="1.10.10.10">
    <property type="entry name" value="Winged helix-like DNA-binding domain superfamily/Winged helix DNA-binding domain"/>
    <property type="match status" value="1"/>
</dbReference>
<dbReference type="EMBL" id="JAKIKU010000014">
    <property type="protein sequence ID" value="MCL1047390.1"/>
    <property type="molecule type" value="Genomic_DNA"/>
</dbReference>
<organism evidence="6 7">
    <name type="scientific">Shewanella electrodiphila</name>
    <dbReference type="NCBI Taxonomy" id="934143"/>
    <lineage>
        <taxon>Bacteria</taxon>
        <taxon>Pseudomonadati</taxon>
        <taxon>Pseudomonadota</taxon>
        <taxon>Gammaproteobacteria</taxon>
        <taxon>Alteromonadales</taxon>
        <taxon>Shewanellaceae</taxon>
        <taxon>Shewanella</taxon>
    </lineage>
</organism>
<dbReference type="PROSITE" id="PS50931">
    <property type="entry name" value="HTH_LYSR"/>
    <property type="match status" value="1"/>
</dbReference>
<dbReference type="Pfam" id="PF00126">
    <property type="entry name" value="HTH_1"/>
    <property type="match status" value="1"/>
</dbReference>
<dbReference type="Gene3D" id="3.40.190.10">
    <property type="entry name" value="Periplasmic binding protein-like II"/>
    <property type="match status" value="2"/>
</dbReference>
<keyword evidence="7" id="KW-1185">Reference proteome</keyword>
<reference evidence="6 7" key="1">
    <citation type="submission" date="2022-01" db="EMBL/GenBank/DDBJ databases">
        <title>Whole genome-based taxonomy of the Shewanellaceae.</title>
        <authorList>
            <person name="Martin-Rodriguez A.J."/>
        </authorList>
    </citation>
    <scope>NUCLEOTIDE SEQUENCE [LARGE SCALE GENOMIC DNA]</scope>
    <source>
        <strain evidence="6 7">DSM 24955</strain>
    </source>
</reference>
<evidence type="ECO:0000256" key="1">
    <source>
        <dbReference type="ARBA" id="ARBA00009437"/>
    </source>
</evidence>
<dbReference type="RefSeq" id="WP_248956776.1">
    <property type="nucleotide sequence ID" value="NZ_JAKIKU010000014.1"/>
</dbReference>
<comment type="caution">
    <text evidence="6">The sequence shown here is derived from an EMBL/GenBank/DDBJ whole genome shotgun (WGS) entry which is preliminary data.</text>
</comment>
<dbReference type="PANTHER" id="PTHR30118:SF15">
    <property type="entry name" value="TRANSCRIPTIONAL REGULATORY PROTEIN"/>
    <property type="match status" value="1"/>
</dbReference>
<protein>
    <submittedName>
        <fullName evidence="6">LysR family transcriptional regulator</fullName>
    </submittedName>
</protein>
<dbReference type="SUPFAM" id="SSF46785">
    <property type="entry name" value="Winged helix' DNA-binding domain"/>
    <property type="match status" value="1"/>
</dbReference>
<keyword evidence="3" id="KW-0238">DNA-binding</keyword>
<dbReference type="InterPro" id="IPR036388">
    <property type="entry name" value="WH-like_DNA-bd_sf"/>
</dbReference>
<comment type="similarity">
    <text evidence="1">Belongs to the LysR transcriptional regulatory family.</text>
</comment>
<dbReference type="InterPro" id="IPR005119">
    <property type="entry name" value="LysR_subst-bd"/>
</dbReference>
<evidence type="ECO:0000259" key="5">
    <source>
        <dbReference type="PROSITE" id="PS50931"/>
    </source>
</evidence>
<dbReference type="InterPro" id="IPR000847">
    <property type="entry name" value="LysR_HTH_N"/>
</dbReference>
<dbReference type="Proteomes" id="UP001202134">
    <property type="component" value="Unassembled WGS sequence"/>
</dbReference>
<gene>
    <name evidence="6" type="ORF">L2737_18990</name>
</gene>
<evidence type="ECO:0000256" key="3">
    <source>
        <dbReference type="ARBA" id="ARBA00023125"/>
    </source>
</evidence>
<dbReference type="Pfam" id="PF03466">
    <property type="entry name" value="LysR_substrate"/>
    <property type="match status" value="1"/>
</dbReference>
<dbReference type="InterPro" id="IPR050389">
    <property type="entry name" value="LysR-type_TF"/>
</dbReference>
<proteinExistence type="inferred from homology"/>
<accession>A0ABT0KVH2</accession>
<evidence type="ECO:0000313" key="6">
    <source>
        <dbReference type="EMBL" id="MCL1047390.1"/>
    </source>
</evidence>
<evidence type="ECO:0000313" key="7">
    <source>
        <dbReference type="Proteomes" id="UP001202134"/>
    </source>
</evidence>
<keyword evidence="4" id="KW-0804">Transcription</keyword>
<feature type="domain" description="HTH lysR-type" evidence="5">
    <location>
        <begin position="9"/>
        <end position="66"/>
    </location>
</feature>
<sequence>MAKNLFQNLDLNLLHVFFILYRERNMRLTAGRLFVSQPAISKSLQKLRHHFGDELFVKIPSGLEPTPFAVNLFQSISPVYQDLELAVNSVNEFDPAALEDTFHIALSPFLLNSIGSKLFLNIMASAPKCNVQMYKWSTDSLSQIQQDRLHLGLTYQIPELPSEVSEKYISTERFKCYVRKNHPCKKTSISLSEAAQYDFAAIIAADWNYQQTIAQGIFAKNNLDYRVKFRSELPSTILDVISETDMIAPLSGFLDISHYPQLRAIKINVDEGVLDYKISTYFHYKNRQNPLTQWLNNLVLKTFEEQKQKQKSPLI</sequence>
<evidence type="ECO:0000256" key="2">
    <source>
        <dbReference type="ARBA" id="ARBA00023015"/>
    </source>
</evidence>
<dbReference type="InterPro" id="IPR036390">
    <property type="entry name" value="WH_DNA-bd_sf"/>
</dbReference>
<dbReference type="SUPFAM" id="SSF53850">
    <property type="entry name" value="Periplasmic binding protein-like II"/>
    <property type="match status" value="1"/>
</dbReference>
<evidence type="ECO:0000256" key="4">
    <source>
        <dbReference type="ARBA" id="ARBA00023163"/>
    </source>
</evidence>